<evidence type="ECO:0000256" key="1">
    <source>
        <dbReference type="PROSITE-ProRule" id="PRU00047"/>
    </source>
</evidence>
<dbReference type="EMBL" id="KI912120">
    <property type="protein sequence ID" value="ETS74062.1"/>
    <property type="molecule type" value="Genomic_DNA"/>
</dbReference>
<dbReference type="PROSITE" id="PS50158">
    <property type="entry name" value="ZF_CCHC"/>
    <property type="match status" value="1"/>
</dbReference>
<feature type="compositionally biased region" description="Polar residues" evidence="2">
    <location>
        <begin position="84"/>
        <end position="99"/>
    </location>
</feature>
<keyword evidence="1" id="KW-0862">Zinc</keyword>
<keyword evidence="5" id="KW-1185">Reference proteome</keyword>
<dbReference type="HOGENOM" id="CLU_1008673_0_0_1"/>
<dbReference type="Pfam" id="PF00098">
    <property type="entry name" value="zf-CCHC"/>
    <property type="match status" value="1"/>
</dbReference>
<dbReference type="Gene3D" id="2.150.10.10">
    <property type="entry name" value="Serralysin-like metalloprotease, C-terminal"/>
    <property type="match status" value="1"/>
</dbReference>
<dbReference type="InterPro" id="IPR011049">
    <property type="entry name" value="Serralysin-like_metalloprot_C"/>
</dbReference>
<keyword evidence="1" id="KW-0863">Zinc-finger</keyword>
<feature type="region of interest" description="Disordered" evidence="2">
    <location>
        <begin position="79"/>
        <end position="99"/>
    </location>
</feature>
<dbReference type="GO" id="GO:0003676">
    <property type="term" value="F:nucleic acid binding"/>
    <property type="evidence" value="ECO:0007669"/>
    <property type="project" value="InterPro"/>
</dbReference>
<reference evidence="5" key="1">
    <citation type="journal article" date="2015" name="BMC Genomics">
        <title>Genomic and transcriptomic analysis of the endophytic fungus Pestalotiopsis fici reveals its lifestyle and high potential for synthesis of natural products.</title>
        <authorList>
            <person name="Wang X."/>
            <person name="Zhang X."/>
            <person name="Liu L."/>
            <person name="Xiang M."/>
            <person name="Wang W."/>
            <person name="Sun X."/>
            <person name="Che Y."/>
            <person name="Guo L."/>
            <person name="Liu G."/>
            <person name="Guo L."/>
            <person name="Wang C."/>
            <person name="Yin W.B."/>
            <person name="Stadler M."/>
            <person name="Zhang X."/>
            <person name="Liu X."/>
        </authorList>
    </citation>
    <scope>NUCLEOTIDE SEQUENCE [LARGE SCALE GENOMIC DNA]</scope>
    <source>
        <strain evidence="5">W106-1 / CGMCC3.15140</strain>
    </source>
</reference>
<evidence type="ECO:0000256" key="2">
    <source>
        <dbReference type="SAM" id="MobiDB-lite"/>
    </source>
</evidence>
<sequence length="276" mass="29649">MSTTNSEVKKEDEDVDEEIISQAAASQMASNVKPELELRLDHTPVIKKEYKDIPEGIISHAPASEMACNIKPEVELSPDLKPKTTISTSQYRDTPTRGNKVNKHERRVCYNCKQRGHLARNCRNTSVIHHTVVSQGGVQHHYSHVANTASTTPSRGDVNIYGRNADITKHCGSNTTNVFGGNGDITIHAGGGIVNIFGGNGDINVYGGSSATNVFGGNGDITIHGESGTTTILGGTGNIMMKRGGRIAKISTGLGRITVNGVSIYQKRRIFRVVAL</sequence>
<dbReference type="SMART" id="SM00343">
    <property type="entry name" value="ZnF_C2HC"/>
    <property type="match status" value="1"/>
</dbReference>
<protein>
    <recommendedName>
        <fullName evidence="3">CCHC-type domain-containing protein</fullName>
    </recommendedName>
</protein>
<dbReference type="InterPro" id="IPR036875">
    <property type="entry name" value="Znf_CCHC_sf"/>
</dbReference>
<dbReference type="InParanoid" id="W3WLK7"/>
<dbReference type="Proteomes" id="UP000030651">
    <property type="component" value="Unassembled WGS sequence"/>
</dbReference>
<dbReference type="KEGG" id="pfy:PFICI_13928"/>
<accession>W3WLK7</accession>
<dbReference type="SUPFAM" id="SSF51120">
    <property type="entry name" value="beta-Roll"/>
    <property type="match status" value="1"/>
</dbReference>
<evidence type="ECO:0000259" key="3">
    <source>
        <dbReference type="PROSITE" id="PS50158"/>
    </source>
</evidence>
<dbReference type="InterPro" id="IPR001878">
    <property type="entry name" value="Znf_CCHC"/>
</dbReference>
<dbReference type="AlphaFoldDB" id="W3WLK7"/>
<gene>
    <name evidence="4" type="ORF">PFICI_13928</name>
</gene>
<dbReference type="SUPFAM" id="SSF57756">
    <property type="entry name" value="Retrovirus zinc finger-like domains"/>
    <property type="match status" value="1"/>
</dbReference>
<proteinExistence type="predicted"/>
<dbReference type="RefSeq" id="XP_007840700.1">
    <property type="nucleotide sequence ID" value="XM_007842509.1"/>
</dbReference>
<dbReference type="GeneID" id="19278941"/>
<evidence type="ECO:0000313" key="5">
    <source>
        <dbReference type="Proteomes" id="UP000030651"/>
    </source>
</evidence>
<name>W3WLK7_PESFW</name>
<feature type="domain" description="CCHC-type" evidence="3">
    <location>
        <begin position="109"/>
        <end position="124"/>
    </location>
</feature>
<organism evidence="4 5">
    <name type="scientific">Pestalotiopsis fici (strain W106-1 / CGMCC3.15140)</name>
    <dbReference type="NCBI Taxonomy" id="1229662"/>
    <lineage>
        <taxon>Eukaryota</taxon>
        <taxon>Fungi</taxon>
        <taxon>Dikarya</taxon>
        <taxon>Ascomycota</taxon>
        <taxon>Pezizomycotina</taxon>
        <taxon>Sordariomycetes</taxon>
        <taxon>Xylariomycetidae</taxon>
        <taxon>Amphisphaeriales</taxon>
        <taxon>Sporocadaceae</taxon>
        <taxon>Pestalotiopsis</taxon>
    </lineage>
</organism>
<dbReference type="GO" id="GO:0008270">
    <property type="term" value="F:zinc ion binding"/>
    <property type="evidence" value="ECO:0007669"/>
    <property type="project" value="UniProtKB-KW"/>
</dbReference>
<keyword evidence="1" id="KW-0479">Metal-binding</keyword>
<evidence type="ECO:0000313" key="4">
    <source>
        <dbReference type="EMBL" id="ETS74062.1"/>
    </source>
</evidence>